<comment type="caution">
    <text evidence="1">The sequence shown here is derived from an EMBL/GenBank/DDBJ whole genome shotgun (WGS) entry which is preliminary data.</text>
</comment>
<name>A0AAV6JJG6_9ERIC</name>
<dbReference type="Proteomes" id="UP000823749">
    <property type="component" value="Chromosome 7"/>
</dbReference>
<sequence>MKSWEHFKMGALQDDNEWLLAHVDQLDAVNNEAEWEWDSAPNEWQMMEENDPLDYVTLPYLFAEYEYELARN</sequence>
<keyword evidence="2" id="KW-1185">Reference proteome</keyword>
<reference evidence="1" key="1">
    <citation type="submission" date="2020-08" db="EMBL/GenBank/DDBJ databases">
        <title>Plant Genome Project.</title>
        <authorList>
            <person name="Zhang R.-G."/>
        </authorList>
    </citation>
    <scope>NUCLEOTIDE SEQUENCE</scope>
    <source>
        <strain evidence="1">WSP0</strain>
        <tissue evidence="1">Leaf</tissue>
    </source>
</reference>
<evidence type="ECO:0000313" key="1">
    <source>
        <dbReference type="EMBL" id="KAG5540637.1"/>
    </source>
</evidence>
<proteinExistence type="predicted"/>
<protein>
    <submittedName>
        <fullName evidence="1">Uncharacterized protein</fullName>
    </submittedName>
</protein>
<gene>
    <name evidence="1" type="ORF">RHGRI_020758</name>
</gene>
<evidence type="ECO:0000313" key="2">
    <source>
        <dbReference type="Proteomes" id="UP000823749"/>
    </source>
</evidence>
<dbReference type="EMBL" id="JACTNZ010000007">
    <property type="protein sequence ID" value="KAG5540637.1"/>
    <property type="molecule type" value="Genomic_DNA"/>
</dbReference>
<dbReference type="AlphaFoldDB" id="A0AAV6JJG6"/>
<accession>A0AAV6JJG6</accession>
<organism evidence="1 2">
    <name type="scientific">Rhododendron griersonianum</name>
    <dbReference type="NCBI Taxonomy" id="479676"/>
    <lineage>
        <taxon>Eukaryota</taxon>
        <taxon>Viridiplantae</taxon>
        <taxon>Streptophyta</taxon>
        <taxon>Embryophyta</taxon>
        <taxon>Tracheophyta</taxon>
        <taxon>Spermatophyta</taxon>
        <taxon>Magnoliopsida</taxon>
        <taxon>eudicotyledons</taxon>
        <taxon>Gunneridae</taxon>
        <taxon>Pentapetalae</taxon>
        <taxon>asterids</taxon>
        <taxon>Ericales</taxon>
        <taxon>Ericaceae</taxon>
        <taxon>Ericoideae</taxon>
        <taxon>Rhodoreae</taxon>
        <taxon>Rhododendron</taxon>
    </lineage>
</organism>